<organism evidence="2 3">
    <name type="scientific">Actinokineospora cianjurensis</name>
    <dbReference type="NCBI Taxonomy" id="585224"/>
    <lineage>
        <taxon>Bacteria</taxon>
        <taxon>Bacillati</taxon>
        <taxon>Actinomycetota</taxon>
        <taxon>Actinomycetes</taxon>
        <taxon>Pseudonocardiales</taxon>
        <taxon>Pseudonocardiaceae</taxon>
        <taxon>Actinokineospora</taxon>
    </lineage>
</organism>
<dbReference type="RefSeq" id="WP_143073385.1">
    <property type="nucleotide sequence ID" value="NZ_RCDD01000001.1"/>
</dbReference>
<accession>A0A421BAS2</accession>
<keyword evidence="3" id="KW-1185">Reference proteome</keyword>
<name>A0A421BAS2_9PSEU</name>
<dbReference type="EMBL" id="RCDD01000001">
    <property type="protein sequence ID" value="RLK61448.1"/>
    <property type="molecule type" value="Genomic_DNA"/>
</dbReference>
<reference evidence="2 3" key="1">
    <citation type="submission" date="2018-10" db="EMBL/GenBank/DDBJ databases">
        <title>Genomic Encyclopedia of Archaeal and Bacterial Type Strains, Phase II (KMG-II): from individual species to whole genera.</title>
        <authorList>
            <person name="Goeker M."/>
        </authorList>
    </citation>
    <scope>NUCLEOTIDE SEQUENCE [LARGE SCALE GENOMIC DNA]</scope>
    <source>
        <strain evidence="2 3">DSM 45657</strain>
    </source>
</reference>
<evidence type="ECO:0000256" key="1">
    <source>
        <dbReference type="SAM" id="MobiDB-lite"/>
    </source>
</evidence>
<feature type="region of interest" description="Disordered" evidence="1">
    <location>
        <begin position="1"/>
        <end position="31"/>
    </location>
</feature>
<protein>
    <submittedName>
        <fullName evidence="2">Uncharacterized protein</fullName>
    </submittedName>
</protein>
<evidence type="ECO:0000313" key="2">
    <source>
        <dbReference type="EMBL" id="RLK61448.1"/>
    </source>
</evidence>
<proteinExistence type="predicted"/>
<evidence type="ECO:0000313" key="3">
    <source>
        <dbReference type="Proteomes" id="UP000282454"/>
    </source>
</evidence>
<dbReference type="AlphaFoldDB" id="A0A421BAS2"/>
<gene>
    <name evidence="2" type="ORF">CLV68_1988</name>
</gene>
<dbReference type="Proteomes" id="UP000282454">
    <property type="component" value="Unassembled WGS sequence"/>
</dbReference>
<dbReference type="OrthoDB" id="3629704at2"/>
<comment type="caution">
    <text evidence="2">The sequence shown here is derived from an EMBL/GenBank/DDBJ whole genome shotgun (WGS) entry which is preliminary data.</text>
</comment>
<sequence length="77" mass="8312">MSASQQVRTLVDAEPESSPHHRAAQLPESMGELIADCAGIPPELTHHRPALPGPRVPAPWQVDDATHAQVADLDEYV</sequence>